<keyword evidence="9" id="KW-1185">Reference proteome</keyword>
<feature type="signal peptide" evidence="7">
    <location>
        <begin position="1"/>
        <end position="22"/>
    </location>
</feature>
<feature type="transmembrane region" description="Helical" evidence="6">
    <location>
        <begin position="46"/>
        <end position="71"/>
    </location>
</feature>
<sequence>MSAVFTAYAIVTGFTAAANASAATADFDRPQWLLANGDKAGIPRTWLPWLGLLKLAGAVGLLVGIAVPWIGIAAGVGLVLYFIGAIGAIGALLRGAVLCAIAVPHGVSGPRDGRAGVAAGGPVSHGTVASQPLAPRGWF</sequence>
<proteinExistence type="predicted"/>
<protein>
    <submittedName>
        <fullName evidence="8">DoxX-like protein</fullName>
    </submittedName>
</protein>
<evidence type="ECO:0000313" key="8">
    <source>
        <dbReference type="EMBL" id="RZS32705.1"/>
    </source>
</evidence>
<dbReference type="EMBL" id="SGWQ01000011">
    <property type="protein sequence ID" value="RZS32705.1"/>
    <property type="molecule type" value="Genomic_DNA"/>
</dbReference>
<evidence type="ECO:0000256" key="4">
    <source>
        <dbReference type="ARBA" id="ARBA00023136"/>
    </source>
</evidence>
<accession>A0A4Q7KEL8</accession>
<evidence type="ECO:0000256" key="2">
    <source>
        <dbReference type="ARBA" id="ARBA00022692"/>
    </source>
</evidence>
<comment type="subcellular location">
    <subcellularLocation>
        <location evidence="1">Membrane</location>
        <topology evidence="1">Multi-pass membrane protein</topology>
    </subcellularLocation>
</comment>
<feature type="region of interest" description="Disordered" evidence="5">
    <location>
        <begin position="117"/>
        <end position="139"/>
    </location>
</feature>
<organism evidence="8 9">
    <name type="scientific">Herbihabitans rhizosphaerae</name>
    <dbReference type="NCBI Taxonomy" id="1872711"/>
    <lineage>
        <taxon>Bacteria</taxon>
        <taxon>Bacillati</taxon>
        <taxon>Actinomycetota</taxon>
        <taxon>Actinomycetes</taxon>
        <taxon>Pseudonocardiales</taxon>
        <taxon>Pseudonocardiaceae</taxon>
        <taxon>Herbihabitans</taxon>
    </lineage>
</organism>
<keyword evidence="7" id="KW-0732">Signal</keyword>
<dbReference type="Proteomes" id="UP000294257">
    <property type="component" value="Unassembled WGS sequence"/>
</dbReference>
<evidence type="ECO:0000256" key="3">
    <source>
        <dbReference type="ARBA" id="ARBA00022989"/>
    </source>
</evidence>
<feature type="chain" id="PRO_5020939868" evidence="7">
    <location>
        <begin position="23"/>
        <end position="139"/>
    </location>
</feature>
<dbReference type="GO" id="GO:0016020">
    <property type="term" value="C:membrane"/>
    <property type="evidence" value="ECO:0007669"/>
    <property type="project" value="UniProtKB-SubCell"/>
</dbReference>
<evidence type="ECO:0000256" key="5">
    <source>
        <dbReference type="SAM" id="MobiDB-lite"/>
    </source>
</evidence>
<evidence type="ECO:0000313" key="9">
    <source>
        <dbReference type="Proteomes" id="UP000294257"/>
    </source>
</evidence>
<dbReference type="RefSeq" id="WP_242613692.1">
    <property type="nucleotide sequence ID" value="NZ_SGWQ01000011.1"/>
</dbReference>
<reference evidence="8 9" key="1">
    <citation type="submission" date="2019-02" db="EMBL/GenBank/DDBJ databases">
        <title>Genomic Encyclopedia of Type Strains, Phase IV (KMG-IV): sequencing the most valuable type-strain genomes for metagenomic binning, comparative biology and taxonomic classification.</title>
        <authorList>
            <person name="Goeker M."/>
        </authorList>
    </citation>
    <scope>NUCLEOTIDE SEQUENCE [LARGE SCALE GENOMIC DNA]</scope>
    <source>
        <strain evidence="8 9">DSM 101727</strain>
    </source>
</reference>
<evidence type="ECO:0000256" key="1">
    <source>
        <dbReference type="ARBA" id="ARBA00004141"/>
    </source>
</evidence>
<gene>
    <name evidence="8" type="ORF">EV193_11188</name>
</gene>
<evidence type="ECO:0000256" key="7">
    <source>
        <dbReference type="SAM" id="SignalP"/>
    </source>
</evidence>
<evidence type="ECO:0000256" key="6">
    <source>
        <dbReference type="SAM" id="Phobius"/>
    </source>
</evidence>
<comment type="caution">
    <text evidence="8">The sequence shown here is derived from an EMBL/GenBank/DDBJ whole genome shotgun (WGS) entry which is preliminary data.</text>
</comment>
<dbReference type="Pfam" id="PF13564">
    <property type="entry name" value="DoxX_2"/>
    <property type="match status" value="1"/>
</dbReference>
<feature type="transmembrane region" description="Helical" evidence="6">
    <location>
        <begin position="78"/>
        <end position="103"/>
    </location>
</feature>
<keyword evidence="3 6" id="KW-1133">Transmembrane helix</keyword>
<dbReference type="AlphaFoldDB" id="A0A4Q7KEL8"/>
<dbReference type="InterPro" id="IPR032808">
    <property type="entry name" value="DoxX"/>
</dbReference>
<keyword evidence="2 6" id="KW-0812">Transmembrane</keyword>
<keyword evidence="4 6" id="KW-0472">Membrane</keyword>
<name>A0A4Q7KEL8_9PSEU</name>